<dbReference type="Pfam" id="PF13466">
    <property type="entry name" value="STAS_2"/>
    <property type="match status" value="1"/>
</dbReference>
<dbReference type="RefSeq" id="WP_057662604.1">
    <property type="nucleotide sequence ID" value="NZ_LDJH01000003.1"/>
</dbReference>
<dbReference type="PROSITE" id="PS50801">
    <property type="entry name" value="STAS"/>
    <property type="match status" value="1"/>
</dbReference>
<dbReference type="InterPro" id="IPR002645">
    <property type="entry name" value="STAS_dom"/>
</dbReference>
<dbReference type="Gene3D" id="3.30.750.24">
    <property type="entry name" value="STAS domain"/>
    <property type="match status" value="1"/>
</dbReference>
<evidence type="ECO:0000259" key="1">
    <source>
        <dbReference type="PROSITE" id="PS50801"/>
    </source>
</evidence>
<comment type="caution">
    <text evidence="2">The sequence shown here is derived from an EMBL/GenBank/DDBJ whole genome shotgun (WGS) entry which is preliminary data.</text>
</comment>
<protein>
    <recommendedName>
        <fullName evidence="1">STAS domain-containing protein</fullName>
    </recommendedName>
</protein>
<reference evidence="2 3" key="1">
    <citation type="submission" date="2015-05" db="EMBL/GenBank/DDBJ databases">
        <title>Genome sequencing and analysis of members of genus Stenotrophomonas.</title>
        <authorList>
            <person name="Patil P.P."/>
            <person name="Midha S."/>
            <person name="Patil P.B."/>
        </authorList>
    </citation>
    <scope>NUCLEOTIDE SEQUENCE [LARGE SCALE GENOMIC DNA]</scope>
    <source>
        <strain evidence="2 3">DSM 17805</strain>
    </source>
</reference>
<dbReference type="EMBL" id="LDJH01000003">
    <property type="protein sequence ID" value="KRG60452.1"/>
    <property type="molecule type" value="Genomic_DNA"/>
</dbReference>
<sequence length="96" mass="9914">MAAEARFVNDTLVLGGELDRAAASQLWPQLAAHAGSVARIDLQATTRLDSAGLALLSHLAGPGLELLGHPAGLDELIAAYRLSPQLGFSPPHSPVV</sequence>
<keyword evidence="3" id="KW-1185">Reference proteome</keyword>
<accession>A0A0R0C3X1</accession>
<evidence type="ECO:0000313" key="2">
    <source>
        <dbReference type="EMBL" id="KRG60452.1"/>
    </source>
</evidence>
<gene>
    <name evidence="2" type="ORF">ABB25_01315</name>
</gene>
<dbReference type="PATRIC" id="fig|266128.3.peg.1740"/>
<dbReference type="AlphaFoldDB" id="A0A0R0C3X1"/>
<proteinExistence type="predicted"/>
<dbReference type="InterPro" id="IPR036513">
    <property type="entry name" value="STAS_dom_sf"/>
</dbReference>
<organism evidence="2 3">
    <name type="scientific">Stenotrophomonas koreensis</name>
    <dbReference type="NCBI Taxonomy" id="266128"/>
    <lineage>
        <taxon>Bacteria</taxon>
        <taxon>Pseudomonadati</taxon>
        <taxon>Pseudomonadota</taxon>
        <taxon>Gammaproteobacteria</taxon>
        <taxon>Lysobacterales</taxon>
        <taxon>Lysobacteraceae</taxon>
        <taxon>Stenotrophomonas</taxon>
    </lineage>
</organism>
<feature type="domain" description="STAS" evidence="1">
    <location>
        <begin position="12"/>
        <end position="59"/>
    </location>
</feature>
<name>A0A0R0C3X1_9GAMM</name>
<dbReference type="OrthoDB" id="5687860at2"/>
<dbReference type="InterPro" id="IPR058548">
    <property type="entry name" value="MlaB-like_STAS"/>
</dbReference>
<evidence type="ECO:0000313" key="3">
    <source>
        <dbReference type="Proteomes" id="UP000051254"/>
    </source>
</evidence>
<dbReference type="SUPFAM" id="SSF52091">
    <property type="entry name" value="SpoIIaa-like"/>
    <property type="match status" value="1"/>
</dbReference>
<dbReference type="Proteomes" id="UP000051254">
    <property type="component" value="Unassembled WGS sequence"/>
</dbReference>
<dbReference type="STRING" id="266128.ABB25_01315"/>